<dbReference type="InterPro" id="IPR036869">
    <property type="entry name" value="J_dom_sf"/>
</dbReference>
<dbReference type="Pfam" id="PF12339">
    <property type="entry name" value="DNAJ_related"/>
    <property type="match status" value="1"/>
</dbReference>
<evidence type="ECO:0000313" key="2">
    <source>
        <dbReference type="EMBL" id="KKN82350.1"/>
    </source>
</evidence>
<gene>
    <name evidence="2" type="ORF">LCGC14_0310100</name>
</gene>
<protein>
    <recommendedName>
        <fullName evidence="1">J domain-containing protein</fullName>
    </recommendedName>
</protein>
<dbReference type="SUPFAM" id="SSF46565">
    <property type="entry name" value="Chaperone J-domain"/>
    <property type="match status" value="1"/>
</dbReference>
<reference evidence="2" key="1">
    <citation type="journal article" date="2015" name="Nature">
        <title>Complex archaea that bridge the gap between prokaryotes and eukaryotes.</title>
        <authorList>
            <person name="Spang A."/>
            <person name="Saw J.H."/>
            <person name="Jorgensen S.L."/>
            <person name="Zaremba-Niedzwiedzka K."/>
            <person name="Martijn J."/>
            <person name="Lind A.E."/>
            <person name="van Eijk R."/>
            <person name="Schleper C."/>
            <person name="Guy L."/>
            <person name="Ettema T.J."/>
        </authorList>
    </citation>
    <scope>NUCLEOTIDE SEQUENCE</scope>
</reference>
<dbReference type="Gene3D" id="1.10.287.110">
    <property type="entry name" value="DnaJ domain"/>
    <property type="match status" value="1"/>
</dbReference>
<comment type="caution">
    <text evidence="2">The sequence shown here is derived from an EMBL/GenBank/DDBJ whole genome shotgun (WGS) entry which is preliminary data.</text>
</comment>
<proteinExistence type="predicted"/>
<dbReference type="InterPro" id="IPR001623">
    <property type="entry name" value="DnaJ_domain"/>
</dbReference>
<dbReference type="CDD" id="cd06257">
    <property type="entry name" value="DnaJ"/>
    <property type="match status" value="1"/>
</dbReference>
<organism evidence="2">
    <name type="scientific">marine sediment metagenome</name>
    <dbReference type="NCBI Taxonomy" id="412755"/>
    <lineage>
        <taxon>unclassified sequences</taxon>
        <taxon>metagenomes</taxon>
        <taxon>ecological metagenomes</taxon>
    </lineage>
</organism>
<name>A0A0F9TMJ3_9ZZZZ</name>
<dbReference type="PROSITE" id="PS50076">
    <property type="entry name" value="DNAJ_2"/>
    <property type="match status" value="1"/>
</dbReference>
<evidence type="ECO:0000259" key="1">
    <source>
        <dbReference type="PROSITE" id="PS50076"/>
    </source>
</evidence>
<sequence>MNAPYPDDLLPDQFDQHLLAILESDPAGIDEYALIKRLAGLFPDSLFNAPDALRDPLRLFQVHFLLFHSLYRLSDALCRSGRQLEINTLRIVIVPRPGSKADLTLPDPLRVYYLDWDQWVSTHAEDVVKLLDQFWTGSGQAADSEVTAALELFGLPQTVSAREIKARYRELISVHHPDRGGDTGLVQDLNNGFVILKRYYGAG</sequence>
<feature type="domain" description="J" evidence="1">
    <location>
        <begin position="148"/>
        <end position="203"/>
    </location>
</feature>
<accession>A0A0F9TMJ3</accession>
<dbReference type="EMBL" id="LAZR01000202">
    <property type="protein sequence ID" value="KKN82350.1"/>
    <property type="molecule type" value="Genomic_DNA"/>
</dbReference>
<dbReference type="InterPro" id="IPR021059">
    <property type="entry name" value="DnaJ-related_N"/>
</dbReference>
<dbReference type="AlphaFoldDB" id="A0A0F9TMJ3"/>